<dbReference type="EMBL" id="JH431501">
    <property type="status" value="NOT_ANNOTATED_CDS"/>
    <property type="molecule type" value="Genomic_DNA"/>
</dbReference>
<evidence type="ECO:0000313" key="1">
    <source>
        <dbReference type="EnsemblMetazoa" id="SMAR004558-PA"/>
    </source>
</evidence>
<dbReference type="AlphaFoldDB" id="T1ITV0"/>
<protein>
    <submittedName>
        <fullName evidence="1">Uncharacterized protein</fullName>
    </submittedName>
</protein>
<keyword evidence="2" id="KW-1185">Reference proteome</keyword>
<accession>T1ITV0</accession>
<dbReference type="HOGENOM" id="CLU_1995456_0_0_1"/>
<name>T1ITV0_STRMM</name>
<dbReference type="EnsemblMetazoa" id="SMAR004558-RA">
    <property type="protein sequence ID" value="SMAR004558-PA"/>
    <property type="gene ID" value="SMAR004558"/>
</dbReference>
<dbReference type="Proteomes" id="UP000014500">
    <property type="component" value="Unassembled WGS sequence"/>
</dbReference>
<sequence length="125" mass="14407">MSTSVLKKCLNLEDKIHSEKPNTKLEKLKSKRKNNDIRSLTDEGQKIRKIDHIEENVKLLTRSNDNSIKINSILDHHQGRLLKNQPKIRKMKKKQDEPTVYMYGIFPPDIPPDVPGKSSSCTPPH</sequence>
<evidence type="ECO:0000313" key="2">
    <source>
        <dbReference type="Proteomes" id="UP000014500"/>
    </source>
</evidence>
<proteinExistence type="predicted"/>
<organism evidence="1 2">
    <name type="scientific">Strigamia maritima</name>
    <name type="common">European centipede</name>
    <name type="synonym">Geophilus maritimus</name>
    <dbReference type="NCBI Taxonomy" id="126957"/>
    <lineage>
        <taxon>Eukaryota</taxon>
        <taxon>Metazoa</taxon>
        <taxon>Ecdysozoa</taxon>
        <taxon>Arthropoda</taxon>
        <taxon>Myriapoda</taxon>
        <taxon>Chilopoda</taxon>
        <taxon>Pleurostigmophora</taxon>
        <taxon>Geophilomorpha</taxon>
        <taxon>Linotaeniidae</taxon>
        <taxon>Strigamia</taxon>
    </lineage>
</organism>
<reference evidence="1" key="2">
    <citation type="submission" date="2015-02" db="UniProtKB">
        <authorList>
            <consortium name="EnsemblMetazoa"/>
        </authorList>
    </citation>
    <scope>IDENTIFICATION</scope>
</reference>
<reference evidence="2" key="1">
    <citation type="submission" date="2011-05" db="EMBL/GenBank/DDBJ databases">
        <authorList>
            <person name="Richards S.R."/>
            <person name="Qu J."/>
            <person name="Jiang H."/>
            <person name="Jhangiani S.N."/>
            <person name="Agravi P."/>
            <person name="Goodspeed R."/>
            <person name="Gross S."/>
            <person name="Mandapat C."/>
            <person name="Jackson L."/>
            <person name="Mathew T."/>
            <person name="Pu L."/>
            <person name="Thornton R."/>
            <person name="Saada N."/>
            <person name="Wilczek-Boney K.B."/>
            <person name="Lee S."/>
            <person name="Kovar C."/>
            <person name="Wu Y."/>
            <person name="Scherer S.E."/>
            <person name="Worley K.C."/>
            <person name="Muzny D.M."/>
            <person name="Gibbs R."/>
        </authorList>
    </citation>
    <scope>NUCLEOTIDE SEQUENCE</scope>
    <source>
        <strain evidence="2">Brora</strain>
    </source>
</reference>